<name>A0A3Q0ITX3_DIACI</name>
<dbReference type="Pfam" id="PF00787">
    <property type="entry name" value="PX"/>
    <property type="match status" value="1"/>
</dbReference>
<dbReference type="PaxDb" id="121845-A0A3Q0ITX3"/>
<dbReference type="Proteomes" id="UP000079169">
    <property type="component" value="Unplaced"/>
</dbReference>
<dbReference type="Gene3D" id="3.30.1520.10">
    <property type="entry name" value="Phox-like domain"/>
    <property type="match status" value="1"/>
</dbReference>
<evidence type="ECO:0000313" key="4">
    <source>
        <dbReference type="Proteomes" id="UP000079169"/>
    </source>
</evidence>
<dbReference type="GeneID" id="103507457"/>
<dbReference type="InterPro" id="IPR036871">
    <property type="entry name" value="PX_dom_sf"/>
</dbReference>
<gene>
    <name evidence="5" type="primary">LOC103507457</name>
</gene>
<feature type="domain" description="PX" evidence="2">
    <location>
        <begin position="178"/>
        <end position="318"/>
    </location>
</feature>
<evidence type="ECO:0000313" key="5">
    <source>
        <dbReference type="RefSeq" id="XP_026678108.1"/>
    </source>
</evidence>
<dbReference type="STRING" id="121845.A0A3Q0ITX3"/>
<dbReference type="Pfam" id="PF02759">
    <property type="entry name" value="RUN"/>
    <property type="match status" value="1"/>
</dbReference>
<feature type="region of interest" description="Disordered" evidence="1">
    <location>
        <begin position="132"/>
        <end position="164"/>
    </location>
</feature>
<feature type="domain" description="RUN" evidence="3">
    <location>
        <begin position="1"/>
        <end position="108"/>
    </location>
</feature>
<organism evidence="4 5">
    <name type="scientific">Diaphorina citri</name>
    <name type="common">Asian citrus psyllid</name>
    <dbReference type="NCBI Taxonomy" id="121845"/>
    <lineage>
        <taxon>Eukaryota</taxon>
        <taxon>Metazoa</taxon>
        <taxon>Ecdysozoa</taxon>
        <taxon>Arthropoda</taxon>
        <taxon>Hexapoda</taxon>
        <taxon>Insecta</taxon>
        <taxon>Pterygota</taxon>
        <taxon>Neoptera</taxon>
        <taxon>Paraneoptera</taxon>
        <taxon>Hemiptera</taxon>
        <taxon>Sternorrhyncha</taxon>
        <taxon>Psylloidea</taxon>
        <taxon>Psyllidae</taxon>
        <taxon>Diaphorininae</taxon>
        <taxon>Diaphorina</taxon>
    </lineage>
</organism>
<reference evidence="5" key="1">
    <citation type="submission" date="2025-08" db="UniProtKB">
        <authorList>
            <consortium name="RefSeq"/>
        </authorList>
    </citation>
    <scope>IDENTIFICATION</scope>
</reference>
<sequence length="492" mass="55854">MREFNITNKGKLEFWNCISFVLPTHERERFLSLKSICTDIGRGRAWLRSALNERSLERYLKCLLSESEVLQQFYESKAWVRDKDKHRVLLKAAADISPVVFALNTDCPELNDSSPEATHLLLKHCTEPVILASPDHQSNHGSHSPYGVSPGSSPSKLRRAKRPTQSIISFDDENRGMSIAKPVEKLPARRDEKTNVLENYSTKHAQRTEEWNVYRRYSDFYAFNKSLHRRYPVTLKHLPSSVKFPPKNLIFNKGNKSALFVEERRQKLELYLRAVVCSIVQFEFGAKTPSSGGGLNKFALVTLVPFLNDFYKSANVARHVQGGSSSTNSNPIKRLSIKCLKPKNELLKHQLRKYVTAVQLLNKQHNATPSSSEAESEARLYEAKLGQLAEMHSELLEMNQRLKLDLITKEATVEKLTTELMTLRGVKPSPVSLWLPCVFLGGPPSDPHHIYQVHIRVGHCGEANNRTNDTTGSQTQSRQSVVTMCLPRRPTK</sequence>
<dbReference type="AlphaFoldDB" id="A0A3Q0ITX3"/>
<dbReference type="InterPro" id="IPR001683">
    <property type="entry name" value="PX_dom"/>
</dbReference>
<dbReference type="PROSITE" id="PS50826">
    <property type="entry name" value="RUN"/>
    <property type="match status" value="1"/>
</dbReference>
<dbReference type="SMART" id="SM00593">
    <property type="entry name" value="RUN"/>
    <property type="match status" value="1"/>
</dbReference>
<dbReference type="InterPro" id="IPR004012">
    <property type="entry name" value="Run_dom"/>
</dbReference>
<dbReference type="SUPFAM" id="SSF64268">
    <property type="entry name" value="PX domain"/>
    <property type="match status" value="1"/>
</dbReference>
<keyword evidence="4" id="KW-1185">Reference proteome</keyword>
<dbReference type="RefSeq" id="XP_026678108.1">
    <property type="nucleotide sequence ID" value="XM_026822307.1"/>
</dbReference>
<dbReference type="SMART" id="SM00312">
    <property type="entry name" value="PX"/>
    <property type="match status" value="1"/>
</dbReference>
<evidence type="ECO:0000259" key="2">
    <source>
        <dbReference type="PROSITE" id="PS50195"/>
    </source>
</evidence>
<evidence type="ECO:0000259" key="3">
    <source>
        <dbReference type="PROSITE" id="PS50826"/>
    </source>
</evidence>
<feature type="compositionally biased region" description="Low complexity" evidence="1">
    <location>
        <begin position="141"/>
        <end position="155"/>
    </location>
</feature>
<protein>
    <submittedName>
        <fullName evidence="5">Sorting nexin-29</fullName>
    </submittedName>
</protein>
<evidence type="ECO:0000256" key="1">
    <source>
        <dbReference type="SAM" id="MobiDB-lite"/>
    </source>
</evidence>
<dbReference type="PROSITE" id="PS50195">
    <property type="entry name" value="PX"/>
    <property type="match status" value="1"/>
</dbReference>
<dbReference type="KEGG" id="dci:103507457"/>
<dbReference type="Gene3D" id="1.20.58.900">
    <property type="match status" value="1"/>
</dbReference>
<accession>A0A3Q0ITX3</accession>
<proteinExistence type="predicted"/>
<dbReference type="SUPFAM" id="SSF140741">
    <property type="entry name" value="RUN domain-like"/>
    <property type="match status" value="1"/>
</dbReference>
<dbReference type="GO" id="GO:0035091">
    <property type="term" value="F:phosphatidylinositol binding"/>
    <property type="evidence" value="ECO:0007669"/>
    <property type="project" value="InterPro"/>
</dbReference>
<dbReference type="InterPro" id="IPR037213">
    <property type="entry name" value="Run_dom_sf"/>
</dbReference>
<dbReference type="PANTHER" id="PTHR47194:SF3">
    <property type="entry name" value="SORTING NEXIN 29"/>
    <property type="match status" value="1"/>
</dbReference>
<dbReference type="PANTHER" id="PTHR47194">
    <property type="entry name" value="SORTING NEXIN-29-RELATED"/>
    <property type="match status" value="1"/>
</dbReference>